<name>A0ABW8UUP2_9RHOB</name>
<dbReference type="GO" id="GO:0016757">
    <property type="term" value="F:glycosyltransferase activity"/>
    <property type="evidence" value="ECO:0007669"/>
    <property type="project" value="UniProtKB-KW"/>
</dbReference>
<keyword evidence="1" id="KW-0328">Glycosyltransferase</keyword>
<reference evidence="1 2" key="1">
    <citation type="submission" date="2024-08" db="EMBL/GenBank/DDBJ databases">
        <title>Tateyamaria sp. nov., isolated from marine algae.</title>
        <authorList>
            <person name="Choi B.J."/>
            <person name="Kim J.M."/>
            <person name="Lee J.K."/>
            <person name="Choi D.G."/>
            <person name="Bayburt H."/>
            <person name="Baek J.H."/>
            <person name="Han D.M."/>
            <person name="Jeon C.O."/>
        </authorList>
    </citation>
    <scope>NUCLEOTIDE SEQUENCE [LARGE SCALE GENOMIC DNA]</scope>
    <source>
        <strain evidence="1 2">KMU-156</strain>
    </source>
</reference>
<comment type="caution">
    <text evidence="1">The sequence shown here is derived from an EMBL/GenBank/DDBJ whole genome shotgun (WGS) entry which is preliminary data.</text>
</comment>
<gene>
    <name evidence="1" type="ORF">ACERZ8_13550</name>
</gene>
<evidence type="ECO:0000313" key="2">
    <source>
        <dbReference type="Proteomes" id="UP001627408"/>
    </source>
</evidence>
<keyword evidence="2" id="KW-1185">Reference proteome</keyword>
<dbReference type="Pfam" id="PF13704">
    <property type="entry name" value="Glyco_tranf_2_4"/>
    <property type="match status" value="1"/>
</dbReference>
<dbReference type="Proteomes" id="UP001627408">
    <property type="component" value="Unassembled WGS sequence"/>
</dbReference>
<proteinExistence type="predicted"/>
<accession>A0ABW8UUP2</accession>
<dbReference type="EMBL" id="JBHDIY010000002">
    <property type="protein sequence ID" value="MFL4470858.1"/>
    <property type="molecule type" value="Genomic_DNA"/>
</dbReference>
<dbReference type="RefSeq" id="WP_407592696.1">
    <property type="nucleotide sequence ID" value="NZ_JBHDIY010000002.1"/>
</dbReference>
<keyword evidence="1" id="KW-0808">Transferase</keyword>
<organism evidence="1 2">
    <name type="scientific">Tateyamaria armeniaca</name>
    <dbReference type="NCBI Taxonomy" id="2518930"/>
    <lineage>
        <taxon>Bacteria</taxon>
        <taxon>Pseudomonadati</taxon>
        <taxon>Pseudomonadota</taxon>
        <taxon>Alphaproteobacteria</taxon>
        <taxon>Rhodobacterales</taxon>
        <taxon>Roseobacteraceae</taxon>
        <taxon>Tateyamaria</taxon>
    </lineage>
</organism>
<dbReference type="EC" id="2.4.-.-" evidence="1"/>
<evidence type="ECO:0000313" key="1">
    <source>
        <dbReference type="EMBL" id="MFL4470858.1"/>
    </source>
</evidence>
<protein>
    <submittedName>
        <fullName evidence="1">Glycosyltransferase family 2 protein</fullName>
        <ecNumber evidence="1">2.4.-.-</ecNumber>
    </submittedName>
</protein>
<sequence length="311" mass="34566">MTTWGLSATILAPTPDILRFAAYHLDQGAHRLYIYLDDDTPDAYNALKAHSKIRVQTCDTAHWKRLGGKRPDKHQVRQTMNATHAYNRRAEVDWLIHMDVDEFLVPRVPVADVLAGLPDDLTSARVRPMELLGGGTDAFKAFIPADGQRRARVDQIYPNFGRHLKGGFLSHVAGKLFVRTGLDTVTVKIHNAFQNGEMLEGAAELGEIDLAHCHAKSWESWQASYAYRLQKGSYRAELKPATQPEQGGLSLHDLFQRIEAEQGAAGLRAFYDEVIGDSPDLRARLEAQGLLRLAALDLDGAVARHFPNVAL</sequence>